<name>A0A7W7H1N9_9ACTN</name>
<dbReference type="AlphaFoldDB" id="A0A7W7H1N9"/>
<gene>
    <name evidence="1" type="ORF">BJY16_005531</name>
</gene>
<protein>
    <submittedName>
        <fullName evidence="1">Uncharacterized protein</fullName>
    </submittedName>
</protein>
<accession>A0A7W7H1N9</accession>
<evidence type="ECO:0000313" key="2">
    <source>
        <dbReference type="Proteomes" id="UP000546162"/>
    </source>
</evidence>
<evidence type="ECO:0000313" key="1">
    <source>
        <dbReference type="EMBL" id="MBB4742072.1"/>
    </source>
</evidence>
<proteinExistence type="predicted"/>
<dbReference type="RefSeq" id="WP_185042490.1">
    <property type="nucleotide sequence ID" value="NZ_BAABFG010000005.1"/>
</dbReference>
<keyword evidence="2" id="KW-1185">Reference proteome</keyword>
<dbReference type="EMBL" id="JACHNB010000001">
    <property type="protein sequence ID" value="MBB4742072.1"/>
    <property type="molecule type" value="Genomic_DNA"/>
</dbReference>
<dbReference type="Proteomes" id="UP000546162">
    <property type="component" value="Unassembled WGS sequence"/>
</dbReference>
<sequence length="201" mass="21833">MTSGVAATPAASASVTASPKAERTLAYPGMTYRGRLPICPLLDQDALVPAVYSARGEVQTDDGFGSADGSGMECKLSFGGEAYGGIRMLIWVHPGVRGAKRDYDMRRAEMTDLPWSGTRGAVTGLGTRAYGEYQPVSPSSPGVRIQPGRRWYLLLQHDNLVMHVFIDVLRPMGTKFPESDRAFQKKLRQALTATLANLRAR</sequence>
<organism evidence="1 2">
    <name type="scientific">Actinoplanes octamycinicus</name>
    <dbReference type="NCBI Taxonomy" id="135948"/>
    <lineage>
        <taxon>Bacteria</taxon>
        <taxon>Bacillati</taxon>
        <taxon>Actinomycetota</taxon>
        <taxon>Actinomycetes</taxon>
        <taxon>Micromonosporales</taxon>
        <taxon>Micromonosporaceae</taxon>
        <taxon>Actinoplanes</taxon>
    </lineage>
</organism>
<comment type="caution">
    <text evidence="1">The sequence shown here is derived from an EMBL/GenBank/DDBJ whole genome shotgun (WGS) entry which is preliminary data.</text>
</comment>
<reference evidence="1 2" key="1">
    <citation type="submission" date="2020-08" db="EMBL/GenBank/DDBJ databases">
        <title>Sequencing the genomes of 1000 actinobacteria strains.</title>
        <authorList>
            <person name="Klenk H.-P."/>
        </authorList>
    </citation>
    <scope>NUCLEOTIDE SEQUENCE [LARGE SCALE GENOMIC DNA]</scope>
    <source>
        <strain evidence="1 2">DSM 45809</strain>
    </source>
</reference>